<dbReference type="PANTHER" id="PTHR42924">
    <property type="entry name" value="EXONUCLEASE"/>
    <property type="match status" value="1"/>
</dbReference>
<dbReference type="InterPro" id="IPR004013">
    <property type="entry name" value="PHP_dom"/>
</dbReference>
<name>A0ABD6AA21_9EURY</name>
<dbReference type="SUPFAM" id="SSF89550">
    <property type="entry name" value="PHP domain-like"/>
    <property type="match status" value="1"/>
</dbReference>
<evidence type="ECO:0000313" key="2">
    <source>
        <dbReference type="EMBL" id="MFC7317166.1"/>
    </source>
</evidence>
<dbReference type="RefSeq" id="WP_276303582.1">
    <property type="nucleotide sequence ID" value="NZ_CP119992.1"/>
</dbReference>
<dbReference type="InterPro" id="IPR003141">
    <property type="entry name" value="Pol/His_phosphatase_N"/>
</dbReference>
<organism evidence="2 3">
    <name type="scientific">Halomarina halobia</name>
    <dbReference type="NCBI Taxonomy" id="3033386"/>
    <lineage>
        <taxon>Archaea</taxon>
        <taxon>Methanobacteriati</taxon>
        <taxon>Methanobacteriota</taxon>
        <taxon>Stenosarchaea group</taxon>
        <taxon>Halobacteria</taxon>
        <taxon>Halobacteriales</taxon>
        <taxon>Natronomonadaceae</taxon>
        <taxon>Halomarina</taxon>
    </lineage>
</organism>
<proteinExistence type="predicted"/>
<dbReference type="CDD" id="cd07432">
    <property type="entry name" value="PHP_HisPPase"/>
    <property type="match status" value="1"/>
</dbReference>
<comment type="caution">
    <text evidence="2">The sequence shown here is derived from an EMBL/GenBank/DDBJ whole genome shotgun (WGS) entry which is preliminary data.</text>
</comment>
<dbReference type="NCBIfam" id="NF038032">
    <property type="entry name" value="CehA_McbA_metalo"/>
    <property type="match status" value="1"/>
</dbReference>
<dbReference type="Pfam" id="PF02811">
    <property type="entry name" value="PHP"/>
    <property type="match status" value="1"/>
</dbReference>
<dbReference type="Proteomes" id="UP001596547">
    <property type="component" value="Unassembled WGS sequence"/>
</dbReference>
<evidence type="ECO:0000259" key="1">
    <source>
        <dbReference type="SMART" id="SM00481"/>
    </source>
</evidence>
<dbReference type="PANTHER" id="PTHR42924:SF3">
    <property type="entry name" value="POLYMERASE_HISTIDINOL PHOSPHATASE N-TERMINAL DOMAIN-CONTAINING PROTEIN"/>
    <property type="match status" value="1"/>
</dbReference>
<dbReference type="InterPro" id="IPR016195">
    <property type="entry name" value="Pol/histidinol_Pase-like"/>
</dbReference>
<accession>A0ABD6AA21</accession>
<reference evidence="2 3" key="1">
    <citation type="journal article" date="2019" name="Int. J. Syst. Evol. Microbiol.">
        <title>The Global Catalogue of Microorganisms (GCM) 10K type strain sequencing project: providing services to taxonomists for standard genome sequencing and annotation.</title>
        <authorList>
            <consortium name="The Broad Institute Genomics Platform"/>
            <consortium name="The Broad Institute Genome Sequencing Center for Infectious Disease"/>
            <person name="Wu L."/>
            <person name="Ma J."/>
        </authorList>
    </citation>
    <scope>NUCLEOTIDE SEQUENCE [LARGE SCALE GENOMIC DNA]</scope>
    <source>
        <strain evidence="2 3">PSR21</strain>
    </source>
</reference>
<dbReference type="SMART" id="SM00481">
    <property type="entry name" value="POLIIIAc"/>
    <property type="match status" value="1"/>
</dbReference>
<sequence>MRTRRLTVDPHAHSAGSYDATGTVGELLARASAAGLDAIAVTDHDAIERSLRAVELAPSYGLLAVPGVEVSTADGHLLALGVDRCPPAGESFARTVERVRDRGGVAVVPHPFERLRHGVRAAAVDDCDAVETYNACSLLCVRRRAARRFAAERGYARVGGSDAHTPAMVGRAYTEVVVETTAAASEEVPVDAVLDAIRRGATRARGRRTPVHRFVRKYATNARLKTGALLASQGATLTRR</sequence>
<dbReference type="Gene3D" id="3.20.20.140">
    <property type="entry name" value="Metal-dependent hydrolases"/>
    <property type="match status" value="1"/>
</dbReference>
<protein>
    <submittedName>
        <fullName evidence="2">CehA/McbA family metallohydrolase</fullName>
    </submittedName>
</protein>
<dbReference type="Pfam" id="PF13263">
    <property type="entry name" value="PHP_C"/>
    <property type="match status" value="1"/>
</dbReference>
<keyword evidence="3" id="KW-1185">Reference proteome</keyword>
<evidence type="ECO:0000313" key="3">
    <source>
        <dbReference type="Proteomes" id="UP001596547"/>
    </source>
</evidence>
<feature type="domain" description="Polymerase/histidinol phosphatase N-terminal" evidence="1">
    <location>
        <begin position="8"/>
        <end position="74"/>
    </location>
</feature>
<dbReference type="AlphaFoldDB" id="A0ABD6AA21"/>
<dbReference type="InterPro" id="IPR052018">
    <property type="entry name" value="PHP_domain"/>
</dbReference>
<gene>
    <name evidence="2" type="ORF">ACFQPE_10205</name>
</gene>
<dbReference type="GeneID" id="79316179"/>
<dbReference type="EMBL" id="JBHTBF010000002">
    <property type="protein sequence ID" value="MFC7317166.1"/>
    <property type="molecule type" value="Genomic_DNA"/>
</dbReference>